<comment type="caution">
    <text evidence="2">The sequence shown here is derived from an EMBL/GenBank/DDBJ whole genome shotgun (WGS) entry which is preliminary data.</text>
</comment>
<name>A0ABR1J6X1_9AGAR</name>
<dbReference type="PANTHER" id="PTHR47204">
    <property type="entry name" value="OS02G0168900 PROTEIN"/>
    <property type="match status" value="1"/>
</dbReference>
<evidence type="ECO:0000313" key="3">
    <source>
        <dbReference type="Proteomes" id="UP001498398"/>
    </source>
</evidence>
<keyword evidence="3" id="KW-1185">Reference proteome</keyword>
<protein>
    <submittedName>
        <fullName evidence="2">Uncharacterized protein</fullName>
    </submittedName>
</protein>
<dbReference type="Proteomes" id="UP001498398">
    <property type="component" value="Unassembled WGS sequence"/>
</dbReference>
<feature type="compositionally biased region" description="Basic and acidic residues" evidence="1">
    <location>
        <begin position="78"/>
        <end position="113"/>
    </location>
</feature>
<dbReference type="Gene3D" id="2.40.128.680">
    <property type="match status" value="1"/>
</dbReference>
<dbReference type="InterPro" id="IPR013924">
    <property type="entry name" value="RNase_H2_suC"/>
</dbReference>
<gene>
    <name evidence="2" type="ORF">VKT23_013666</name>
</gene>
<dbReference type="PANTHER" id="PTHR47204:SF1">
    <property type="entry name" value="RIBONUCLEASE H2 SUBUNIT C"/>
    <property type="match status" value="1"/>
</dbReference>
<organism evidence="2 3">
    <name type="scientific">Marasmiellus scandens</name>
    <dbReference type="NCBI Taxonomy" id="2682957"/>
    <lineage>
        <taxon>Eukaryota</taxon>
        <taxon>Fungi</taxon>
        <taxon>Dikarya</taxon>
        <taxon>Basidiomycota</taxon>
        <taxon>Agaricomycotina</taxon>
        <taxon>Agaricomycetes</taxon>
        <taxon>Agaricomycetidae</taxon>
        <taxon>Agaricales</taxon>
        <taxon>Marasmiineae</taxon>
        <taxon>Omphalotaceae</taxon>
        <taxon>Marasmiellus</taxon>
    </lineage>
</organism>
<feature type="region of interest" description="Disordered" evidence="1">
    <location>
        <begin position="143"/>
        <end position="180"/>
    </location>
</feature>
<proteinExistence type="predicted"/>
<reference evidence="2 3" key="1">
    <citation type="submission" date="2024-01" db="EMBL/GenBank/DDBJ databases">
        <title>A draft genome for the cacao thread blight pathogen Marasmiellus scandens.</title>
        <authorList>
            <person name="Baruah I.K."/>
            <person name="Leung J."/>
            <person name="Bukari Y."/>
            <person name="Amoako-Attah I."/>
            <person name="Meinhardt L.W."/>
            <person name="Bailey B.A."/>
            <person name="Cohen S.P."/>
        </authorList>
    </citation>
    <scope>NUCLEOTIDE SEQUENCE [LARGE SCALE GENOMIC DNA]</scope>
    <source>
        <strain evidence="2 3">GH-19</strain>
    </source>
</reference>
<feature type="compositionally biased region" description="Low complexity" evidence="1">
    <location>
        <begin position="148"/>
        <end position="174"/>
    </location>
</feature>
<dbReference type="EMBL" id="JBANRG010000038">
    <property type="protein sequence ID" value="KAK7448402.1"/>
    <property type="molecule type" value="Genomic_DNA"/>
</dbReference>
<dbReference type="Pfam" id="PF08615">
    <property type="entry name" value="RNase_H2_suC"/>
    <property type="match status" value="1"/>
</dbReference>
<evidence type="ECO:0000313" key="2">
    <source>
        <dbReference type="EMBL" id="KAK7448402.1"/>
    </source>
</evidence>
<evidence type="ECO:0000256" key="1">
    <source>
        <dbReference type="SAM" id="MobiDB-lite"/>
    </source>
</evidence>
<accession>A0ABR1J6X1</accession>
<feature type="region of interest" description="Disordered" evidence="1">
    <location>
        <begin position="76"/>
        <end position="128"/>
    </location>
</feature>
<sequence>MDDRLLTKTRLLRAHFLPSTAALRLTSLSTHTSPSAYTNVTTKHDYSRCTRCKAQRMYTLPDAFPCRIPNFYVSQRGGGEEECRSEVKEEGEVGIKDDTIGEGKKATDNEGGRKSALSSAVEDSQSELEDAVMHDVQGGIYPAVSTQSNASSSSNTPLPSASTSSLPNTNSSALKPRFKSTFRGRTIQGLTVDLPQGYTGVILHSTDDDAPTTKTKAGLATAKMSERLEQGGRLLRGKVKAKLTTLSSVIDVDGMEDGDDGEVGGTRNANTLGNVRMLQPTSRFSSFILWHPDIPVDEGRDEYHGALNEWVAIAHAVNRVPED</sequence>